<proteinExistence type="predicted"/>
<dbReference type="InterPro" id="IPR013424">
    <property type="entry name" value="Ice-binding_C"/>
</dbReference>
<gene>
    <name evidence="3" type="ORF">DI603_00990</name>
</gene>
<comment type="caution">
    <text evidence="3">The sequence shown here is derived from an EMBL/GenBank/DDBJ whole genome shotgun (WGS) entry which is preliminary data.</text>
</comment>
<accession>A0A2W5G3H5</accession>
<evidence type="ECO:0000313" key="3">
    <source>
        <dbReference type="EMBL" id="PZP36569.1"/>
    </source>
</evidence>
<reference evidence="3 4" key="1">
    <citation type="submission" date="2017-08" db="EMBL/GenBank/DDBJ databases">
        <title>Infants hospitalized years apart are colonized by the same room-sourced microbial strains.</title>
        <authorList>
            <person name="Brooks B."/>
            <person name="Olm M.R."/>
            <person name="Firek B.A."/>
            <person name="Baker R."/>
            <person name="Thomas B.C."/>
            <person name="Morowitz M.J."/>
            <person name="Banfield J.F."/>
        </authorList>
    </citation>
    <scope>NUCLEOTIDE SEQUENCE [LARGE SCALE GENOMIC DNA]</scope>
    <source>
        <strain evidence="3">S2_012_000_R2_81</strain>
    </source>
</reference>
<evidence type="ECO:0000313" key="4">
    <source>
        <dbReference type="Proteomes" id="UP000249633"/>
    </source>
</evidence>
<evidence type="ECO:0000256" key="1">
    <source>
        <dbReference type="SAM" id="SignalP"/>
    </source>
</evidence>
<dbReference type="EMBL" id="QFOD01000001">
    <property type="protein sequence ID" value="PZP36569.1"/>
    <property type="molecule type" value="Genomic_DNA"/>
</dbReference>
<dbReference type="Proteomes" id="UP000249633">
    <property type="component" value="Unassembled WGS sequence"/>
</dbReference>
<dbReference type="NCBIfam" id="TIGR02595">
    <property type="entry name" value="PEP_CTERM"/>
    <property type="match status" value="1"/>
</dbReference>
<name>A0A2W5G3H5_9BURK</name>
<sequence>MRISLGFPRHLVSVALICVAAQAAADPLPGMGTWESTLQARDLNADGVIDAYYDTASNLTWLADANAIHTSGWTTPPGGMPQPDALGRVTYFAANYWAATLNVAGVTGWRLPTLTVDTVCVPAWPHWICNPGVRPGSSELENLFKQTLGDTGGAQFNTGPFSNVQLGAYWTGTADPNVSSSPPIYTYNDSSLVHYAYSQYTSTIYAWAVHDGDLAAPVPEPTTALMLFAGLGLITAVVSTCRRS</sequence>
<organism evidence="3 4">
    <name type="scientific">Roseateles depolymerans</name>
    <dbReference type="NCBI Taxonomy" id="76731"/>
    <lineage>
        <taxon>Bacteria</taxon>
        <taxon>Pseudomonadati</taxon>
        <taxon>Pseudomonadota</taxon>
        <taxon>Betaproteobacteria</taxon>
        <taxon>Burkholderiales</taxon>
        <taxon>Sphaerotilaceae</taxon>
        <taxon>Roseateles</taxon>
    </lineage>
</organism>
<feature type="signal peptide" evidence="1">
    <location>
        <begin position="1"/>
        <end position="25"/>
    </location>
</feature>
<feature type="domain" description="Ice-binding protein C-terminal" evidence="2">
    <location>
        <begin position="217"/>
        <end position="243"/>
    </location>
</feature>
<feature type="chain" id="PRO_5015909515" description="Ice-binding protein C-terminal domain-containing protein" evidence="1">
    <location>
        <begin position="26"/>
        <end position="244"/>
    </location>
</feature>
<protein>
    <recommendedName>
        <fullName evidence="2">Ice-binding protein C-terminal domain-containing protein</fullName>
    </recommendedName>
</protein>
<dbReference type="Pfam" id="PF07589">
    <property type="entry name" value="PEP-CTERM"/>
    <property type="match status" value="1"/>
</dbReference>
<evidence type="ECO:0000259" key="2">
    <source>
        <dbReference type="Pfam" id="PF07589"/>
    </source>
</evidence>
<dbReference type="AlphaFoldDB" id="A0A2W5G3H5"/>
<keyword evidence="1" id="KW-0732">Signal</keyword>